<reference evidence="2 3" key="1">
    <citation type="submission" date="2016-07" db="EMBL/GenBank/DDBJ databases">
        <title>Draft genome of the white-rot fungus Obba rivulosa 3A-2.</title>
        <authorList>
            <consortium name="DOE Joint Genome Institute"/>
            <person name="Miettinen O."/>
            <person name="Riley R."/>
            <person name="Acob R."/>
            <person name="Barry K."/>
            <person name="Cullen D."/>
            <person name="De Vries R."/>
            <person name="Hainaut M."/>
            <person name="Hatakka A."/>
            <person name="Henrissat B."/>
            <person name="Hilden K."/>
            <person name="Kuo R."/>
            <person name="Labutti K."/>
            <person name="Lipzen A."/>
            <person name="Makela M.R."/>
            <person name="Sandor L."/>
            <person name="Spatafora J.W."/>
            <person name="Grigoriev I.V."/>
            <person name="Hibbett D.S."/>
        </authorList>
    </citation>
    <scope>NUCLEOTIDE SEQUENCE [LARGE SCALE GENOMIC DNA]</scope>
    <source>
        <strain evidence="2 3">3A-2</strain>
    </source>
</reference>
<evidence type="ECO:0000313" key="3">
    <source>
        <dbReference type="Proteomes" id="UP000250043"/>
    </source>
</evidence>
<feature type="compositionally biased region" description="Acidic residues" evidence="1">
    <location>
        <begin position="72"/>
        <end position="84"/>
    </location>
</feature>
<keyword evidence="3" id="KW-1185">Reference proteome</keyword>
<gene>
    <name evidence="2" type="ORF">OBBRIDRAFT_840361</name>
</gene>
<name>A0A8E2AJS7_9APHY</name>
<accession>A0A8E2AJS7</accession>
<feature type="region of interest" description="Disordered" evidence="1">
    <location>
        <begin position="60"/>
        <end position="84"/>
    </location>
</feature>
<dbReference type="EMBL" id="KV722930">
    <property type="protein sequence ID" value="OCH83615.1"/>
    <property type="molecule type" value="Genomic_DNA"/>
</dbReference>
<sequence length="84" mass="9409">MVFSKSNVKTLYEYHLAALKDYNSLNPIVVAKKRMKMKRTGLHVPHTMKGLSETAYRQVQKELAGHTGNTSDSEEEADALDGVE</sequence>
<organism evidence="2 3">
    <name type="scientific">Obba rivulosa</name>
    <dbReference type="NCBI Taxonomy" id="1052685"/>
    <lineage>
        <taxon>Eukaryota</taxon>
        <taxon>Fungi</taxon>
        <taxon>Dikarya</taxon>
        <taxon>Basidiomycota</taxon>
        <taxon>Agaricomycotina</taxon>
        <taxon>Agaricomycetes</taxon>
        <taxon>Polyporales</taxon>
        <taxon>Gelatoporiaceae</taxon>
        <taxon>Obba</taxon>
    </lineage>
</organism>
<dbReference type="AlphaFoldDB" id="A0A8E2AJS7"/>
<evidence type="ECO:0000256" key="1">
    <source>
        <dbReference type="SAM" id="MobiDB-lite"/>
    </source>
</evidence>
<dbReference type="Proteomes" id="UP000250043">
    <property type="component" value="Unassembled WGS sequence"/>
</dbReference>
<evidence type="ECO:0000313" key="2">
    <source>
        <dbReference type="EMBL" id="OCH83615.1"/>
    </source>
</evidence>
<proteinExistence type="predicted"/>
<protein>
    <submittedName>
        <fullName evidence="2">Uncharacterized protein</fullName>
    </submittedName>
</protein>